<feature type="transmembrane region" description="Helical" evidence="4">
    <location>
        <begin position="120"/>
        <end position="137"/>
    </location>
</feature>
<dbReference type="PANTHER" id="PTHR24421">
    <property type="entry name" value="NITRATE/NITRITE SENSOR PROTEIN NARX-RELATED"/>
    <property type="match status" value="1"/>
</dbReference>
<feature type="transmembrane region" description="Helical" evidence="4">
    <location>
        <begin position="235"/>
        <end position="259"/>
    </location>
</feature>
<keyword evidence="4" id="KW-1133">Transmembrane helix</keyword>
<dbReference type="KEGG" id="lpk:LACPI_1248"/>
<evidence type="ECO:0000256" key="2">
    <source>
        <dbReference type="ARBA" id="ARBA00022777"/>
    </source>
</evidence>
<feature type="transmembrane region" description="Helical" evidence="4">
    <location>
        <begin position="298"/>
        <end position="316"/>
    </location>
</feature>
<evidence type="ECO:0000256" key="3">
    <source>
        <dbReference type="ARBA" id="ARBA00023012"/>
    </source>
</evidence>
<name>A0A0D6DWW3_9LACT</name>
<evidence type="ECO:0000256" key="4">
    <source>
        <dbReference type="SAM" id="Phobius"/>
    </source>
</evidence>
<keyword evidence="1" id="KW-0808">Transferase</keyword>
<evidence type="ECO:0000259" key="5">
    <source>
        <dbReference type="PROSITE" id="PS50106"/>
    </source>
</evidence>
<dbReference type="GO" id="GO:0000160">
    <property type="term" value="P:phosphorelay signal transduction system"/>
    <property type="evidence" value="ECO:0007669"/>
    <property type="project" value="UniProtKB-KW"/>
</dbReference>
<dbReference type="Gene3D" id="3.30.565.10">
    <property type="entry name" value="Histidine kinase-like ATPase, C-terminal domain"/>
    <property type="match status" value="1"/>
</dbReference>
<protein>
    <submittedName>
        <fullName evidence="6">Sensor histidine kinase</fullName>
    </submittedName>
</protein>
<feature type="transmembrane region" description="Helical" evidence="4">
    <location>
        <begin position="355"/>
        <end position="377"/>
    </location>
</feature>
<feature type="transmembrane region" description="Helical" evidence="4">
    <location>
        <begin position="12"/>
        <end position="30"/>
    </location>
</feature>
<dbReference type="InterPro" id="IPR036890">
    <property type="entry name" value="HATPase_C_sf"/>
</dbReference>
<gene>
    <name evidence="6" type="ORF">LACPI_1248</name>
</gene>
<feature type="transmembrane region" description="Helical" evidence="4">
    <location>
        <begin position="149"/>
        <end position="166"/>
    </location>
</feature>
<dbReference type="RefSeq" id="WP_047915583.1">
    <property type="nucleotide sequence ID" value="NZ_LN774769.1"/>
</dbReference>
<dbReference type="AlphaFoldDB" id="A0A0D6DWW3"/>
<accession>A0A0D6DWW3</accession>
<feature type="domain" description="PDZ" evidence="5">
    <location>
        <begin position="38"/>
        <end position="83"/>
    </location>
</feature>
<evidence type="ECO:0000313" key="6">
    <source>
        <dbReference type="EMBL" id="CEN28448.1"/>
    </source>
</evidence>
<reference evidence="7" key="1">
    <citation type="submission" date="2015-01" db="EMBL/GenBank/DDBJ databases">
        <authorList>
            <person name="Andreevskaya M."/>
        </authorList>
    </citation>
    <scope>NUCLEOTIDE SEQUENCE [LARGE SCALE GENOMIC DNA]</scope>
    <source>
        <strain evidence="7">MKFS47</strain>
    </source>
</reference>
<dbReference type="Pfam" id="PF02518">
    <property type="entry name" value="HATPase_c"/>
    <property type="match status" value="1"/>
</dbReference>
<dbReference type="Gene3D" id="2.30.42.10">
    <property type="match status" value="1"/>
</dbReference>
<dbReference type="GO" id="GO:0016301">
    <property type="term" value="F:kinase activity"/>
    <property type="evidence" value="ECO:0007669"/>
    <property type="project" value="UniProtKB-KW"/>
</dbReference>
<evidence type="ECO:0000256" key="1">
    <source>
        <dbReference type="ARBA" id="ARBA00022679"/>
    </source>
</evidence>
<dbReference type="InterPro" id="IPR003594">
    <property type="entry name" value="HATPase_dom"/>
</dbReference>
<keyword evidence="4" id="KW-0472">Membrane</keyword>
<dbReference type="InterPro" id="IPR001478">
    <property type="entry name" value="PDZ"/>
</dbReference>
<dbReference type="Proteomes" id="UP000033166">
    <property type="component" value="Chromosome I"/>
</dbReference>
<evidence type="ECO:0000313" key="7">
    <source>
        <dbReference type="Proteomes" id="UP000033166"/>
    </source>
</evidence>
<keyword evidence="3" id="KW-0902">Two-component regulatory system</keyword>
<dbReference type="SUPFAM" id="SSF55874">
    <property type="entry name" value="ATPase domain of HSP90 chaperone/DNA topoisomerase II/histidine kinase"/>
    <property type="match status" value="1"/>
</dbReference>
<feature type="transmembrane region" description="Helical" evidence="4">
    <location>
        <begin position="172"/>
        <end position="197"/>
    </location>
</feature>
<dbReference type="PROSITE" id="PS50106">
    <property type="entry name" value="PDZ"/>
    <property type="match status" value="1"/>
</dbReference>
<feature type="transmembrane region" description="Helical" evidence="4">
    <location>
        <begin position="209"/>
        <end position="229"/>
    </location>
</feature>
<keyword evidence="2 6" id="KW-0418">Kinase</keyword>
<organism evidence="6 7">
    <name type="scientific">Pseudolactococcus piscium MKFS47</name>
    <dbReference type="NCBI Taxonomy" id="297352"/>
    <lineage>
        <taxon>Bacteria</taxon>
        <taxon>Bacillati</taxon>
        <taxon>Bacillota</taxon>
        <taxon>Bacilli</taxon>
        <taxon>Lactobacillales</taxon>
        <taxon>Streptococcaceae</taxon>
        <taxon>Pseudolactococcus</taxon>
    </lineage>
</organism>
<dbReference type="Pfam" id="PF00595">
    <property type="entry name" value="PDZ"/>
    <property type="match status" value="1"/>
</dbReference>
<dbReference type="STRING" id="1364.LP2241_30248"/>
<proteinExistence type="predicted"/>
<feature type="transmembrane region" description="Helical" evidence="4">
    <location>
        <begin position="271"/>
        <end position="292"/>
    </location>
</feature>
<dbReference type="PANTHER" id="PTHR24421:SF60">
    <property type="entry name" value="SENSOR HISTIDINE KINASE COMP"/>
    <property type="match status" value="1"/>
</dbReference>
<dbReference type="HOGENOM" id="CLU_454852_0_0_9"/>
<dbReference type="InterPro" id="IPR036034">
    <property type="entry name" value="PDZ_sf"/>
</dbReference>
<sequence>MNRKQEKINYVYQTWLVFVLVTCLAFYYFFTISSPTYIGISVTKKADQWQINKIKNDGTADQTGLLAGDRIVKVDGKLPENQASVKKWLIIEQAKEVTVERGGQKISYTFIENQLNLQRYFEFLMLVIVMLIFLGWYSQRQIISRRSSYFYYFVVSVILTLLAIVPSSTGNTVARCILILMISFFPLFICVFSYRTYIIKEQLNRNKTALFCLAILLINSILLLGNLMFDMPIQVIQYLNSGIFYMLFVSLLVISLGHVLKKDNKSSDANLVLLSLLSTLPFLFCYMLQLGWAAPFSVVIPFLILPIMALFHRLTLSKSFIFRYRLPYQVFYLIITASTTLVIILLILLSHYVPLYIVGIYGFLLTYALLSIIIEMLSLIRRDKRTNDDLTAFLVAEEEREKISLHIHDTLIQDIVYFIRKLKEKEAVSTTDPEAIEILEETIYLLRELCTDVYPLMIQELGLKSALANMASQLQKKYPVLTTLKIEVIDLQLSEKVSNFVLRSVKELMINSILHGQAKGITLSVTEDDHAYRFSIVDDGCFIVKEKMVRTDNHFGIDKIKEKLKLLNGTIAIETANGTCIWFTIPEMKETSK</sequence>
<dbReference type="SUPFAM" id="SSF50156">
    <property type="entry name" value="PDZ domain-like"/>
    <property type="match status" value="1"/>
</dbReference>
<feature type="transmembrane region" description="Helical" evidence="4">
    <location>
        <begin position="328"/>
        <end position="349"/>
    </location>
</feature>
<dbReference type="EMBL" id="LN774769">
    <property type="protein sequence ID" value="CEN28448.1"/>
    <property type="molecule type" value="Genomic_DNA"/>
</dbReference>
<dbReference type="InterPro" id="IPR050482">
    <property type="entry name" value="Sensor_HK_TwoCompSys"/>
</dbReference>
<keyword evidence="4" id="KW-0812">Transmembrane</keyword>